<evidence type="ECO:0000313" key="2">
    <source>
        <dbReference type="EMBL" id="MBC8592177.1"/>
    </source>
</evidence>
<evidence type="ECO:0008006" key="4">
    <source>
        <dbReference type="Google" id="ProtNLM"/>
    </source>
</evidence>
<gene>
    <name evidence="2" type="ORF">H8744_02760</name>
</gene>
<feature type="transmembrane region" description="Helical" evidence="1">
    <location>
        <begin position="134"/>
        <end position="151"/>
    </location>
</feature>
<keyword evidence="1" id="KW-0472">Membrane</keyword>
<organism evidence="2 3">
    <name type="scientific">Jilunia laotingensis</name>
    <dbReference type="NCBI Taxonomy" id="2763675"/>
    <lineage>
        <taxon>Bacteria</taxon>
        <taxon>Pseudomonadati</taxon>
        <taxon>Bacteroidota</taxon>
        <taxon>Bacteroidia</taxon>
        <taxon>Bacteroidales</taxon>
        <taxon>Bacteroidaceae</taxon>
        <taxon>Jilunia</taxon>
    </lineage>
</organism>
<evidence type="ECO:0000313" key="3">
    <source>
        <dbReference type="Proteomes" id="UP000651085"/>
    </source>
</evidence>
<keyword evidence="3" id="KW-1185">Reference proteome</keyword>
<keyword evidence="1" id="KW-0812">Transmembrane</keyword>
<sequence length="318" mass="36951">MLSFLFLFNSSFFLLSCHYPQPDLSSEEMKESTKDSISYFYEHHYTYNTNLEVQADSVTLECLPVKNSFVNLYKGDRVVVAELAVHPADSIDSVWVKLAHSQEVQGWVRERDLRKSFVPTDSISQFIHLFSNTHASYFVVVFALFVGAYLFRAFRRKQLQMVYFNDIDSIYPLFLCLLMAFSATVYESIQVFAPDTWQHFYYNPTLSPFKVPFILSVFLLSIWIFLIVFLAVLDDLFRQLTPTAALFYLLGLTSSCIFCYFFFILTTHIYVGYLFLMCFMALFVKKVRKNSGYKYRCGHCGAKLYEKGICPHCGAINE</sequence>
<feature type="transmembrane region" description="Helical" evidence="1">
    <location>
        <begin position="213"/>
        <end position="233"/>
    </location>
</feature>
<feature type="transmembrane region" description="Helical" evidence="1">
    <location>
        <begin position="245"/>
        <end position="263"/>
    </location>
</feature>
<feature type="transmembrane region" description="Helical" evidence="1">
    <location>
        <begin position="269"/>
        <end position="287"/>
    </location>
</feature>
<dbReference type="AlphaFoldDB" id="A0A926F548"/>
<protein>
    <recommendedName>
        <fullName evidence="4">Zinc ribbon domain-containing protein</fullName>
    </recommendedName>
</protein>
<evidence type="ECO:0000256" key="1">
    <source>
        <dbReference type="SAM" id="Phobius"/>
    </source>
</evidence>
<comment type="caution">
    <text evidence="2">The sequence shown here is derived from an EMBL/GenBank/DDBJ whole genome shotgun (WGS) entry which is preliminary data.</text>
</comment>
<reference evidence="2" key="1">
    <citation type="submission" date="2020-08" db="EMBL/GenBank/DDBJ databases">
        <title>Genome public.</title>
        <authorList>
            <person name="Liu C."/>
            <person name="Sun Q."/>
        </authorList>
    </citation>
    <scope>NUCLEOTIDE SEQUENCE</scope>
    <source>
        <strain evidence="2">N12</strain>
    </source>
</reference>
<dbReference type="EMBL" id="JACRTF010000001">
    <property type="protein sequence ID" value="MBC8592177.1"/>
    <property type="molecule type" value="Genomic_DNA"/>
</dbReference>
<feature type="transmembrane region" description="Helical" evidence="1">
    <location>
        <begin position="171"/>
        <end position="193"/>
    </location>
</feature>
<proteinExistence type="predicted"/>
<name>A0A926F548_9BACT</name>
<accession>A0A926F548</accession>
<dbReference type="Proteomes" id="UP000651085">
    <property type="component" value="Unassembled WGS sequence"/>
</dbReference>
<keyword evidence="1" id="KW-1133">Transmembrane helix</keyword>